<keyword evidence="6" id="KW-0408">Iron</keyword>
<evidence type="ECO:0000256" key="3">
    <source>
        <dbReference type="ARBA" id="ARBA00022617"/>
    </source>
</evidence>
<dbReference type="GO" id="GO:0004601">
    <property type="term" value="F:peroxidase activity"/>
    <property type="evidence" value="ECO:0007669"/>
    <property type="project" value="UniProtKB-KW"/>
</dbReference>
<dbReference type="Gene3D" id="1.10.489.10">
    <property type="entry name" value="Chloroperoxidase-like"/>
    <property type="match status" value="2"/>
</dbReference>
<feature type="non-terminal residue" evidence="10">
    <location>
        <position position="1"/>
    </location>
</feature>
<keyword evidence="11" id="KW-1185">Reference proteome</keyword>
<evidence type="ECO:0000256" key="5">
    <source>
        <dbReference type="ARBA" id="ARBA00023002"/>
    </source>
</evidence>
<evidence type="ECO:0000256" key="7">
    <source>
        <dbReference type="ARBA" id="ARBA00025795"/>
    </source>
</evidence>
<sequence>ASLTRRDVAIGDNTKLDKTLYEQLKSISTDGKYITKVELAKHRVAREADSRANNPNFTFGPKEQFLAYGESALLLLALRDNTGGIRLDWLDMVFTQEKLPFELGWDVRTITLAELTLVAGELRGVAFGAEILAYFIFLVMKLGTRVHGEQILSLKDLGFHNAIEHDASLSRCDAALGSNIRLSTDLFEKFKAMSSNGTHITKDELAQYRRERTSHSRKNNSEFKFGMKQQLLAYVEAAVLLIALEDSTGAIRVDWLDMVFTQEKLPFELGWKLRPITLSRVLLVASEIRARVLVMDLMNRFSSIIVGREFIFPAMTKNKKQNKAPSKKKVHAKPTAKKGQPFAALNKSKDKRSIESTSNTKSVTRMTKQQEIMRKQKLKEQKDFEERMNASNLKKHSAAATPSPFIMAPPTFSFSGSTPLVSSFGAPVLNPLAPAKSTMDAFIQPLTETPMNPAPAPVRVQKRVTKPTNVFEALQDEPEDVPPALPFQMKPASFHIAPSSFQIAPASYQMAPASFDPDI</sequence>
<evidence type="ECO:0000256" key="2">
    <source>
        <dbReference type="ARBA" id="ARBA00022559"/>
    </source>
</evidence>
<feature type="compositionally biased region" description="Basic residues" evidence="8">
    <location>
        <begin position="318"/>
        <end position="336"/>
    </location>
</feature>
<evidence type="ECO:0000256" key="4">
    <source>
        <dbReference type="ARBA" id="ARBA00022723"/>
    </source>
</evidence>
<reference evidence="10 11" key="1">
    <citation type="journal article" date="2014" name="Genome Biol. Evol.">
        <title>The secreted proteins of Achlya hypogyna and Thraustotheca clavata identify the ancestral oomycete secretome and reveal gene acquisitions by horizontal gene transfer.</title>
        <authorList>
            <person name="Misner I."/>
            <person name="Blouin N."/>
            <person name="Leonard G."/>
            <person name="Richards T.A."/>
            <person name="Lane C.E."/>
        </authorList>
    </citation>
    <scope>NUCLEOTIDE SEQUENCE [LARGE SCALE GENOMIC DNA]</scope>
    <source>
        <strain evidence="10 11">ATCC 34112</strain>
    </source>
</reference>
<dbReference type="PANTHER" id="PTHR33577">
    <property type="entry name" value="STERIGMATOCYSTIN BIOSYNTHESIS PEROXIDASE STCC-RELATED"/>
    <property type="match status" value="1"/>
</dbReference>
<keyword evidence="2" id="KW-0575">Peroxidase</keyword>
<proteinExistence type="inferred from homology"/>
<dbReference type="OrthoDB" id="407298at2759"/>
<keyword evidence="4" id="KW-0479">Metal-binding</keyword>
<dbReference type="InterPro" id="IPR000028">
    <property type="entry name" value="Chloroperoxidase"/>
</dbReference>
<dbReference type="GO" id="GO:0046872">
    <property type="term" value="F:metal ion binding"/>
    <property type="evidence" value="ECO:0007669"/>
    <property type="project" value="UniProtKB-KW"/>
</dbReference>
<evidence type="ECO:0000313" key="11">
    <source>
        <dbReference type="Proteomes" id="UP000243217"/>
    </source>
</evidence>
<keyword evidence="5" id="KW-0560">Oxidoreductase</keyword>
<keyword evidence="3" id="KW-0349">Heme</keyword>
<feature type="domain" description="Heme haloperoxidase family profile" evidence="9">
    <location>
        <begin position="1"/>
        <end position="117"/>
    </location>
</feature>
<dbReference type="Proteomes" id="UP000243217">
    <property type="component" value="Unassembled WGS sequence"/>
</dbReference>
<dbReference type="PANTHER" id="PTHR33577:SF9">
    <property type="entry name" value="PEROXIDASE STCC"/>
    <property type="match status" value="1"/>
</dbReference>
<comment type="caution">
    <text evidence="10">The sequence shown here is derived from an EMBL/GenBank/DDBJ whole genome shotgun (WGS) entry which is preliminary data.</text>
</comment>
<evidence type="ECO:0000256" key="1">
    <source>
        <dbReference type="ARBA" id="ARBA00001970"/>
    </source>
</evidence>
<evidence type="ECO:0000256" key="6">
    <source>
        <dbReference type="ARBA" id="ARBA00023004"/>
    </source>
</evidence>
<feature type="domain" description="Heme haloperoxidase family profile" evidence="9">
    <location>
        <begin position="116"/>
        <end position="290"/>
    </location>
</feature>
<name>A0A1W0ACK8_9STRA</name>
<dbReference type="PROSITE" id="PS51405">
    <property type="entry name" value="HEME_HALOPEROXIDASE"/>
    <property type="match status" value="2"/>
</dbReference>
<dbReference type="Pfam" id="PF01328">
    <property type="entry name" value="Peroxidase_2"/>
    <property type="match status" value="2"/>
</dbReference>
<comment type="similarity">
    <text evidence="7">Belongs to the chloroperoxidase family.</text>
</comment>
<evidence type="ECO:0000259" key="9">
    <source>
        <dbReference type="PROSITE" id="PS51405"/>
    </source>
</evidence>
<gene>
    <name evidence="10" type="ORF">THRCLA_00057</name>
</gene>
<dbReference type="EMBL" id="JNBS01000020">
    <property type="protein sequence ID" value="OQS07951.1"/>
    <property type="molecule type" value="Genomic_DNA"/>
</dbReference>
<feature type="compositionally biased region" description="Polar residues" evidence="8">
    <location>
        <begin position="355"/>
        <end position="370"/>
    </location>
</feature>
<feature type="compositionally biased region" description="Basic and acidic residues" evidence="8">
    <location>
        <begin position="371"/>
        <end position="383"/>
    </location>
</feature>
<feature type="region of interest" description="Disordered" evidence="8">
    <location>
        <begin position="318"/>
        <end position="383"/>
    </location>
</feature>
<evidence type="ECO:0000256" key="8">
    <source>
        <dbReference type="SAM" id="MobiDB-lite"/>
    </source>
</evidence>
<accession>A0A1W0ACK8</accession>
<comment type="cofactor">
    <cofactor evidence="1">
        <name>heme b</name>
        <dbReference type="ChEBI" id="CHEBI:60344"/>
    </cofactor>
</comment>
<dbReference type="AlphaFoldDB" id="A0A1W0ACK8"/>
<protein>
    <recommendedName>
        <fullName evidence="9">Heme haloperoxidase family profile domain-containing protein</fullName>
    </recommendedName>
</protein>
<organism evidence="10 11">
    <name type="scientific">Thraustotheca clavata</name>
    <dbReference type="NCBI Taxonomy" id="74557"/>
    <lineage>
        <taxon>Eukaryota</taxon>
        <taxon>Sar</taxon>
        <taxon>Stramenopiles</taxon>
        <taxon>Oomycota</taxon>
        <taxon>Saprolegniomycetes</taxon>
        <taxon>Saprolegniales</taxon>
        <taxon>Achlyaceae</taxon>
        <taxon>Thraustotheca</taxon>
    </lineage>
</organism>
<dbReference type="InterPro" id="IPR036851">
    <property type="entry name" value="Chloroperoxidase-like_sf"/>
</dbReference>
<dbReference type="SUPFAM" id="SSF47571">
    <property type="entry name" value="Cloroperoxidase"/>
    <property type="match status" value="1"/>
</dbReference>
<dbReference type="STRING" id="74557.A0A1W0ACK8"/>
<evidence type="ECO:0000313" key="10">
    <source>
        <dbReference type="EMBL" id="OQS07951.1"/>
    </source>
</evidence>